<keyword evidence="2" id="KW-1003">Cell membrane</keyword>
<feature type="transmembrane region" description="Helical" evidence="6">
    <location>
        <begin position="451"/>
        <end position="474"/>
    </location>
</feature>
<feature type="transmembrane region" description="Helical" evidence="6">
    <location>
        <begin position="389"/>
        <end position="410"/>
    </location>
</feature>
<dbReference type="PANTHER" id="PTHR30250:SF27">
    <property type="entry name" value="POLYSACCHARIDE BIOSYNTHESIS PROTEIN"/>
    <property type="match status" value="1"/>
</dbReference>
<proteinExistence type="predicted"/>
<dbReference type="InterPro" id="IPR050833">
    <property type="entry name" value="Poly_Biosynth_Transport"/>
</dbReference>
<dbReference type="GO" id="GO:0005886">
    <property type="term" value="C:plasma membrane"/>
    <property type="evidence" value="ECO:0007669"/>
    <property type="project" value="UniProtKB-SubCell"/>
</dbReference>
<feature type="transmembrane region" description="Helical" evidence="6">
    <location>
        <begin position="25"/>
        <end position="47"/>
    </location>
</feature>
<organism evidence="7 8">
    <name type="scientific">Allocatelliglobosispora scoriae</name>
    <dbReference type="NCBI Taxonomy" id="643052"/>
    <lineage>
        <taxon>Bacteria</taxon>
        <taxon>Bacillati</taxon>
        <taxon>Actinomycetota</taxon>
        <taxon>Actinomycetes</taxon>
        <taxon>Micromonosporales</taxon>
        <taxon>Micromonosporaceae</taxon>
        <taxon>Allocatelliglobosispora</taxon>
    </lineage>
</organism>
<feature type="transmembrane region" description="Helical" evidence="6">
    <location>
        <begin position="416"/>
        <end position="439"/>
    </location>
</feature>
<feature type="transmembrane region" description="Helical" evidence="6">
    <location>
        <begin position="59"/>
        <end position="84"/>
    </location>
</feature>
<feature type="transmembrane region" description="Helical" evidence="6">
    <location>
        <begin position="320"/>
        <end position="341"/>
    </location>
</feature>
<name>A0A841BXU7_9ACTN</name>
<keyword evidence="4 6" id="KW-1133">Transmembrane helix</keyword>
<evidence type="ECO:0000256" key="5">
    <source>
        <dbReference type="ARBA" id="ARBA00023136"/>
    </source>
</evidence>
<comment type="caution">
    <text evidence="7">The sequence shown here is derived from an EMBL/GenBank/DDBJ whole genome shotgun (WGS) entry which is preliminary data.</text>
</comment>
<dbReference type="Pfam" id="PF01943">
    <property type="entry name" value="Polysacc_synt"/>
    <property type="match status" value="1"/>
</dbReference>
<comment type="subcellular location">
    <subcellularLocation>
        <location evidence="1">Cell membrane</location>
        <topology evidence="1">Multi-pass membrane protein</topology>
    </subcellularLocation>
</comment>
<evidence type="ECO:0000256" key="2">
    <source>
        <dbReference type="ARBA" id="ARBA00022475"/>
    </source>
</evidence>
<evidence type="ECO:0000313" key="8">
    <source>
        <dbReference type="Proteomes" id="UP000587527"/>
    </source>
</evidence>
<keyword evidence="8" id="KW-1185">Reference proteome</keyword>
<evidence type="ECO:0000256" key="1">
    <source>
        <dbReference type="ARBA" id="ARBA00004651"/>
    </source>
</evidence>
<evidence type="ECO:0000256" key="6">
    <source>
        <dbReference type="SAM" id="Phobius"/>
    </source>
</evidence>
<dbReference type="AlphaFoldDB" id="A0A841BXU7"/>
<accession>A0A841BXU7</accession>
<dbReference type="PANTHER" id="PTHR30250">
    <property type="entry name" value="PST FAMILY PREDICTED COLANIC ACID TRANSPORTER"/>
    <property type="match status" value="1"/>
</dbReference>
<evidence type="ECO:0000313" key="7">
    <source>
        <dbReference type="EMBL" id="MBB5871602.1"/>
    </source>
</evidence>
<dbReference type="InterPro" id="IPR002797">
    <property type="entry name" value="Polysacc_synth"/>
</dbReference>
<sequence>MSTTELAPARTATPARAPLGRTARLGAANLVGAALAGVAGLGVTFAVARTLGPAQAGSFFAATSAFVLVGGFARLGTSTGLVYWPTRMRAQRTPELTGAYLRAGLVPVAVLGTLLALAIGFAAPYAVPDYATPLRALAVFIPIAALADALLAASRGMRMMRPTVLLDKLVRPGVQIGLIFGLALLAPDAGLELWALAWSVPYLPVLVIAAFTVWRALPSATPKRRPAPRPTPPPAPVTGVSRAFWRFTAPRAVANAAQTALQRVDVLLVASLAGLGPAAVYAVAGRFVVLGQLANGSISQAVQPRLAEALAVGETGTARVLYRTATSWLILTTWPLHLLVIRYATQYLGLFGTGYRDAAPIVRTLAAAMLLATGCGMVDMVLTMAGRTAWNLTNVLLALAVMVGIDLLLIPRLGALGAAIGLACAIAINNLAPLAQIMVSLKLHPFGRHTTIAAALTVGCFGVLPLLIASPLVAIPLSGAIYTICLYFLRAVLHLPSLISRTHRPV</sequence>
<keyword evidence="5 6" id="KW-0472">Membrane</keyword>
<feature type="transmembrane region" description="Helical" evidence="6">
    <location>
        <begin position="193"/>
        <end position="217"/>
    </location>
</feature>
<protein>
    <submittedName>
        <fullName evidence="7">O-antigen/teichoic acid export membrane protein</fullName>
    </submittedName>
</protein>
<keyword evidence="3 6" id="KW-0812">Transmembrane</keyword>
<gene>
    <name evidence="7" type="ORF">F4553_004981</name>
</gene>
<dbReference type="EMBL" id="JACHMN010000002">
    <property type="protein sequence ID" value="MBB5871602.1"/>
    <property type="molecule type" value="Genomic_DNA"/>
</dbReference>
<dbReference type="RefSeq" id="WP_184839778.1">
    <property type="nucleotide sequence ID" value="NZ_JACHMN010000002.1"/>
</dbReference>
<feature type="transmembrane region" description="Helical" evidence="6">
    <location>
        <begin position="133"/>
        <end position="157"/>
    </location>
</feature>
<dbReference type="Proteomes" id="UP000587527">
    <property type="component" value="Unassembled WGS sequence"/>
</dbReference>
<feature type="transmembrane region" description="Helical" evidence="6">
    <location>
        <begin position="361"/>
        <end position="382"/>
    </location>
</feature>
<evidence type="ECO:0000256" key="3">
    <source>
        <dbReference type="ARBA" id="ARBA00022692"/>
    </source>
</evidence>
<reference evidence="7 8" key="1">
    <citation type="submission" date="2020-08" db="EMBL/GenBank/DDBJ databases">
        <title>Sequencing the genomes of 1000 actinobacteria strains.</title>
        <authorList>
            <person name="Klenk H.-P."/>
        </authorList>
    </citation>
    <scope>NUCLEOTIDE SEQUENCE [LARGE SCALE GENOMIC DNA]</scope>
    <source>
        <strain evidence="7 8">DSM 45362</strain>
    </source>
</reference>
<feature type="transmembrane region" description="Helical" evidence="6">
    <location>
        <begin position="105"/>
        <end position="127"/>
    </location>
</feature>
<evidence type="ECO:0000256" key="4">
    <source>
        <dbReference type="ARBA" id="ARBA00022989"/>
    </source>
</evidence>
<feature type="transmembrane region" description="Helical" evidence="6">
    <location>
        <begin position="169"/>
        <end position="187"/>
    </location>
</feature>